<reference evidence="1" key="1">
    <citation type="submission" date="2022-08" db="EMBL/GenBank/DDBJ databases">
        <authorList>
            <person name="Deng Y."/>
            <person name="Han X.-F."/>
            <person name="Zhang Y.-Q."/>
        </authorList>
    </citation>
    <scope>NUCLEOTIDE SEQUENCE</scope>
    <source>
        <strain evidence="1">CPCC 203407</strain>
    </source>
</reference>
<dbReference type="AlphaFoldDB" id="A0AA41XHZ6"/>
<name>A0AA41XHZ6_9MICO</name>
<sequence>MDAVEWEAVVRGVLPGPAWAFRGSLCYSLPVGRVLFGVRMEATHDPETIRIARVSSPLFVPTDRIDRGMLVTGATGEDISLISDDVRAIVRSVVTIGYDEREELETLISEGLDTRSLERAEIAGYALLLSGDAPSALRILHRVGERAADDAGPAELALWTRVGAICDLLRAGGFAAAREQLERWTDVSVHELGLVRVHGVAGRAGLPTMRSRRGIGSLRPSRGSR</sequence>
<evidence type="ECO:0000313" key="2">
    <source>
        <dbReference type="Proteomes" id="UP001165587"/>
    </source>
</evidence>
<organism evidence="1 2">
    <name type="scientific">Herbiconiux oxytropis</name>
    <dbReference type="NCBI Taxonomy" id="2970915"/>
    <lineage>
        <taxon>Bacteria</taxon>
        <taxon>Bacillati</taxon>
        <taxon>Actinomycetota</taxon>
        <taxon>Actinomycetes</taxon>
        <taxon>Micrococcales</taxon>
        <taxon>Microbacteriaceae</taxon>
        <taxon>Herbiconiux</taxon>
    </lineage>
</organism>
<dbReference type="EMBL" id="JANLCK010000006">
    <property type="protein sequence ID" value="MCS5726645.1"/>
    <property type="molecule type" value="Genomic_DNA"/>
</dbReference>
<keyword evidence="2" id="KW-1185">Reference proteome</keyword>
<evidence type="ECO:0000313" key="1">
    <source>
        <dbReference type="EMBL" id="MCS5726645.1"/>
    </source>
</evidence>
<gene>
    <name evidence="1" type="ORF">N1028_12155</name>
</gene>
<accession>A0AA41XHZ6</accession>
<comment type="caution">
    <text evidence="1">The sequence shown here is derived from an EMBL/GenBank/DDBJ whole genome shotgun (WGS) entry which is preliminary data.</text>
</comment>
<protein>
    <submittedName>
        <fullName evidence="1">Uncharacterized protein</fullName>
    </submittedName>
</protein>
<dbReference type="RefSeq" id="WP_259529280.1">
    <property type="nucleotide sequence ID" value="NZ_JANLCK010000006.1"/>
</dbReference>
<proteinExistence type="predicted"/>
<dbReference type="Proteomes" id="UP001165587">
    <property type="component" value="Unassembled WGS sequence"/>
</dbReference>